<dbReference type="Proteomes" id="UP000279089">
    <property type="component" value="Unassembled WGS sequence"/>
</dbReference>
<proteinExistence type="predicted"/>
<protein>
    <recommendedName>
        <fullName evidence="3">LVIVD repeat-containing protein</fullName>
    </recommendedName>
</protein>
<gene>
    <name evidence="1" type="ORF">EG028_06800</name>
</gene>
<dbReference type="AlphaFoldDB" id="A0A3N4MJ78"/>
<sequence>MLLVVTVCTSCGDLFDFGFSGRNADRVGYRETGEVQAWVPVYAEPDDVSGVALKDKRPTQEGGKIFALGNKLFQVETGVGLHIIDYSDKTKPVKVGFLNVPGCQEVALKGSAVYTNSFENMLVLDLSAFPDVKVKATLPNVFPELKYPRPPGRGGYYVCPDVSKGRVIRWKQETVLNPQCAN</sequence>
<evidence type="ECO:0000313" key="2">
    <source>
        <dbReference type="Proteomes" id="UP000279089"/>
    </source>
</evidence>
<evidence type="ECO:0000313" key="1">
    <source>
        <dbReference type="EMBL" id="RPD41867.1"/>
    </source>
</evidence>
<name>A0A3N4MJ78_9BACT</name>
<accession>A0A3N4MJ78</accession>
<keyword evidence="2" id="KW-1185">Reference proteome</keyword>
<comment type="caution">
    <text evidence="1">The sequence shown here is derived from an EMBL/GenBank/DDBJ whole genome shotgun (WGS) entry which is preliminary data.</text>
</comment>
<evidence type="ECO:0008006" key="3">
    <source>
        <dbReference type="Google" id="ProtNLM"/>
    </source>
</evidence>
<dbReference type="OrthoDB" id="853480at2"/>
<dbReference type="EMBL" id="RMBX01000003">
    <property type="protein sequence ID" value="RPD41867.1"/>
    <property type="molecule type" value="Genomic_DNA"/>
</dbReference>
<organism evidence="1 2">
    <name type="scientific">Chitinophaga barathri</name>
    <dbReference type="NCBI Taxonomy" id="1647451"/>
    <lineage>
        <taxon>Bacteria</taxon>
        <taxon>Pseudomonadati</taxon>
        <taxon>Bacteroidota</taxon>
        <taxon>Chitinophagia</taxon>
        <taxon>Chitinophagales</taxon>
        <taxon>Chitinophagaceae</taxon>
        <taxon>Chitinophaga</taxon>
    </lineage>
</organism>
<reference evidence="2" key="1">
    <citation type="submission" date="2018-11" db="EMBL/GenBank/DDBJ databases">
        <title>Chitinophaga lutea sp.nov., isolate from arsenic contaminated soil.</title>
        <authorList>
            <person name="Zong Y."/>
        </authorList>
    </citation>
    <scope>NUCLEOTIDE SEQUENCE [LARGE SCALE GENOMIC DNA]</scope>
    <source>
        <strain evidence="2">YLT18</strain>
    </source>
</reference>